<dbReference type="InterPro" id="IPR057135">
    <property type="entry name" value="At4g27190-like_LRR"/>
</dbReference>
<dbReference type="Gene3D" id="3.80.10.10">
    <property type="entry name" value="Ribonuclease Inhibitor"/>
    <property type="match status" value="3"/>
</dbReference>
<proteinExistence type="inferred from homology"/>
<feature type="region of interest" description="Disordered" evidence="6">
    <location>
        <begin position="1374"/>
        <end position="1424"/>
    </location>
</feature>
<name>A0A072UWZ2_MEDTR</name>
<evidence type="ECO:0000313" key="11">
    <source>
        <dbReference type="Proteomes" id="UP000002051"/>
    </source>
</evidence>
<dbReference type="InterPro" id="IPR002182">
    <property type="entry name" value="NB-ARC"/>
</dbReference>
<sequence>MEGCMTEVVKTLVEKLLNKGKEKSRYLLCFTRIVKEFNEEKEKLEAENATMKQRFKVANEKGKDIQYNAEFWKKQADGLIQENTETKQRCFLGFCPDCIWRYKRGEELATKTKVIKDLIEKADKFENIEITRGLPGVERYSSKDYISFESRKLKRKELLDALKDDSNYMVGLHGMGGSGKTTLAKEVGKQLKTLKHFNYVIDTTVSSNLNIKKIQDDIAGSLGLDLENKNESDRPKSLWNRLTNGDKILVILDDVWKNINFDEIGLPNSDNRKGCKVLVTTRELGVCEQMECGKTIQLQHLTEEDALIMFKMYAKLTNISDISILDKVREIVALCKGLPVAIVTIARSLKGKKHRAEWDLALNSLKNPMSMGNVEDHLVDIFKCLKFSYDNLKDEKAKGLFLLCSAFPEDEEISVELLTRLGIGVNLFGEGYDKYNVARNQVSAAKNKLLSSCLLLETEIGDVKMHDLVREVAQWIVKEKILAVNLFEKNQKSLVEKSKNSKILYFYGKLSELVSSKSHSSDGSKLEILIAKECEFQDVATSLHENMAGLRVLIFSNSNSTGHSSLANSIKLMINIRSLSVENVILGDISVLGSLQSLETLELHYCEIDEFSREIAKLKKLRLLCLKECEIKNNNPFEVIQSCPSLEELYFLKSFNKSCKEITLPRLERYVLSDFYRYWDASQLKVVALREDYLSKATYKYVIQTSYCLHLFRMEGYRNLMPEMVPIEQGMNDLIELHLEGSSQLQCLVDTKQFQKPIVFSKLAVLELERMEALEELCNGPISSDSMNFLKKLYINECKNLRSLFKCSLNLSKLKTVKLISCSRLVSVFKLSTSQSLPLLEELNIVDCEKLENIITFERREMDDTIEESANGYNDNKSCYSLFPKLKVLYIESCHQLQFILPILSAQDLLFLEVIEIRCCDKLEYIFGQHQDVKLTSLKTVDIHDLPNFIDLFPPIASSISKHDSKPQTQLDPIKSNTFSLCCFRYKARSTKIPIISEDQPQDYSMSLESNSYFLDILNSAQYLEEIKISNAPKMKSVLILSIPLRMLESLRIEKCDEMKQIIIDTGDHNSTSGNKFGNVFPKLKRLWVENCVQLEYIFGHYNHDHQNQTEMAKLELNECSQLDSGDLITTRSMDGTIVKELSGNEENRQQLNLSLEDIDLFDLPMMRCLFVGLKYSFVLNNLTEMKIVRCEKLEIVFSTSVLRCLPQLVRLEVEECKELKHIIEDDLEDKKFQSSNTFFPKLETLIVTKCDKLKYVFPVSICKEFPELKVMLIREANELEEIFKSDKKDEIEEISKTEVDIPNLKAVAFAYLPRLYHDQGVHFQTVKYRVVHICQKLSLTSCNEDEDKDDGDPFSIFEDYYLRSRFREIQRECDKAKGEHDGKSENDKETDSYYDNGNDEESENDEETDSDYDNGNDDELEGSTSEITAAATVSTITETDNKPPAREVVPKQKGIQINVEEGTASVNAKTIASSTHTDVIGSSSGQLVTSERKISSLELMNEQLMDQECLVNKQHRLGETDTTIKHSQEYNLEGSTSEITGAATVSTITETKNKLPTQKVVPKQKAFPFPPMLIGIQINVEEGTASDNAKTITSSTHLDVAGSSSGQLDCKTSSQEDGDSQIAMTSFSISTAETNDQGSLNHDSFKKVSSIIEEQFHKDDNIIVSKSKPSSNITSHVVCQFPPVPSKEDPCQKVEDLSSLLVKSELEQLVSKNHLDWGNFYLLNNFFVKHPSVRFKDTSLSNRYKGCAYNLLAELLKFLKTHSVLEVLGSFHSEFEELLQDARRFGFDKDWLDGVERSTLCPDMQVSQDVLKKLLDSKEHVTKEVEVLRLKIGILSEQMEVLSEHVEVLKHQLASSQAVLESINQQEVALSAPVGY</sequence>
<accession>A0A072UWZ2</accession>
<evidence type="ECO:0000256" key="2">
    <source>
        <dbReference type="ARBA" id="ARBA00022741"/>
    </source>
</evidence>
<evidence type="ECO:0000256" key="5">
    <source>
        <dbReference type="SAM" id="Coils"/>
    </source>
</evidence>
<feature type="domain" description="Disease resistance protein At4g27190-like leucine-rich repeats" evidence="8">
    <location>
        <begin position="1143"/>
        <end position="1218"/>
    </location>
</feature>
<dbReference type="FunFam" id="3.40.50.300:FF:001091">
    <property type="entry name" value="Probable disease resistance protein At1g61300"/>
    <property type="match status" value="1"/>
</dbReference>
<dbReference type="SUPFAM" id="SSF52540">
    <property type="entry name" value="P-loop containing nucleoside triphosphate hydrolases"/>
    <property type="match status" value="1"/>
</dbReference>
<dbReference type="SUPFAM" id="SSF52058">
    <property type="entry name" value="L domain-like"/>
    <property type="match status" value="2"/>
</dbReference>
<evidence type="ECO:0000313" key="9">
    <source>
        <dbReference type="EMBL" id="KEH34344.1"/>
    </source>
</evidence>
<dbReference type="PANTHER" id="PTHR33463">
    <property type="entry name" value="NB-ARC DOMAIN-CONTAINING PROTEIN-RELATED"/>
    <property type="match status" value="1"/>
</dbReference>
<dbReference type="Gene3D" id="3.40.50.300">
    <property type="entry name" value="P-loop containing nucleotide triphosphate hydrolases"/>
    <property type="match status" value="1"/>
</dbReference>
<organism evidence="9 11">
    <name type="scientific">Medicago truncatula</name>
    <name type="common">Barrel medic</name>
    <name type="synonym">Medicago tribuloides</name>
    <dbReference type="NCBI Taxonomy" id="3880"/>
    <lineage>
        <taxon>Eukaryota</taxon>
        <taxon>Viridiplantae</taxon>
        <taxon>Streptophyta</taxon>
        <taxon>Embryophyta</taxon>
        <taxon>Tracheophyta</taxon>
        <taxon>Spermatophyta</taxon>
        <taxon>Magnoliopsida</taxon>
        <taxon>eudicotyledons</taxon>
        <taxon>Gunneridae</taxon>
        <taxon>Pentapetalae</taxon>
        <taxon>rosids</taxon>
        <taxon>fabids</taxon>
        <taxon>Fabales</taxon>
        <taxon>Fabaceae</taxon>
        <taxon>Papilionoideae</taxon>
        <taxon>50 kb inversion clade</taxon>
        <taxon>NPAAA clade</taxon>
        <taxon>Hologalegina</taxon>
        <taxon>IRL clade</taxon>
        <taxon>Trifolieae</taxon>
        <taxon>Medicago</taxon>
    </lineage>
</organism>
<keyword evidence="11" id="KW-1185">Reference proteome</keyword>
<keyword evidence="2" id="KW-0547">Nucleotide-binding</keyword>
<reference evidence="10" key="3">
    <citation type="submission" date="2015-04" db="UniProtKB">
        <authorList>
            <consortium name="EnsemblPlants"/>
        </authorList>
    </citation>
    <scope>IDENTIFICATION</scope>
    <source>
        <strain evidence="10">cv. Jemalong A17</strain>
    </source>
</reference>
<dbReference type="PRINTS" id="PR00364">
    <property type="entry name" value="DISEASERSIST"/>
</dbReference>
<dbReference type="PANTHER" id="PTHR33463:SF105">
    <property type="entry name" value="AND NB-ARC DOMAIN DISEASE RESISTANCE PROTEIN, PUTATIVE-RELATED"/>
    <property type="match status" value="1"/>
</dbReference>
<evidence type="ECO:0000256" key="3">
    <source>
        <dbReference type="ARBA" id="ARBA00022821"/>
    </source>
</evidence>
<dbReference type="GO" id="GO:0005524">
    <property type="term" value="F:ATP binding"/>
    <property type="evidence" value="ECO:0007669"/>
    <property type="project" value="UniProtKB-KW"/>
</dbReference>
<evidence type="ECO:0000256" key="1">
    <source>
        <dbReference type="ARBA" id="ARBA00008894"/>
    </source>
</evidence>
<keyword evidence="5" id="KW-0175">Coiled coil</keyword>
<dbReference type="GO" id="GO:0043531">
    <property type="term" value="F:ADP binding"/>
    <property type="evidence" value="ECO:0007669"/>
    <property type="project" value="InterPro"/>
</dbReference>
<gene>
    <name evidence="10" type="primary">25490945</name>
    <name evidence="9" type="ordered locus">MTR_3g464870</name>
</gene>
<keyword evidence="3" id="KW-0611">Plant defense</keyword>
<evidence type="ECO:0000259" key="7">
    <source>
        <dbReference type="Pfam" id="PF00931"/>
    </source>
</evidence>
<dbReference type="InterPro" id="IPR042197">
    <property type="entry name" value="Apaf_helical"/>
</dbReference>
<reference evidence="9 11" key="2">
    <citation type="journal article" date="2014" name="BMC Genomics">
        <title>An improved genome release (version Mt4.0) for the model legume Medicago truncatula.</title>
        <authorList>
            <person name="Tang H."/>
            <person name="Krishnakumar V."/>
            <person name="Bidwell S."/>
            <person name="Rosen B."/>
            <person name="Chan A."/>
            <person name="Zhou S."/>
            <person name="Gentzbittel L."/>
            <person name="Childs K.L."/>
            <person name="Yandell M."/>
            <person name="Gundlach H."/>
            <person name="Mayer K.F."/>
            <person name="Schwartz D.C."/>
            <person name="Town C.D."/>
        </authorList>
    </citation>
    <scope>GENOME REANNOTATION</scope>
    <source>
        <strain evidence="9">A17</strain>
        <strain evidence="10 11">cv. Jemalong A17</strain>
    </source>
</reference>
<feature type="coiled-coil region" evidence="5">
    <location>
        <begin position="1812"/>
        <end position="1867"/>
    </location>
</feature>
<reference evidence="9 11" key="1">
    <citation type="journal article" date="2011" name="Nature">
        <title>The Medicago genome provides insight into the evolution of rhizobial symbioses.</title>
        <authorList>
            <person name="Young N.D."/>
            <person name="Debelle F."/>
            <person name="Oldroyd G.E."/>
            <person name="Geurts R."/>
            <person name="Cannon S.B."/>
            <person name="Udvardi M.K."/>
            <person name="Benedito V.A."/>
            <person name="Mayer K.F."/>
            <person name="Gouzy J."/>
            <person name="Schoof H."/>
            <person name="Van de Peer Y."/>
            <person name="Proost S."/>
            <person name="Cook D.R."/>
            <person name="Meyers B.C."/>
            <person name="Spannagl M."/>
            <person name="Cheung F."/>
            <person name="De Mita S."/>
            <person name="Krishnakumar V."/>
            <person name="Gundlach H."/>
            <person name="Zhou S."/>
            <person name="Mudge J."/>
            <person name="Bharti A.K."/>
            <person name="Murray J.D."/>
            <person name="Naoumkina M.A."/>
            <person name="Rosen B."/>
            <person name="Silverstein K.A."/>
            <person name="Tang H."/>
            <person name="Rombauts S."/>
            <person name="Zhao P.X."/>
            <person name="Zhou P."/>
            <person name="Barbe V."/>
            <person name="Bardou P."/>
            <person name="Bechner M."/>
            <person name="Bellec A."/>
            <person name="Berger A."/>
            <person name="Berges H."/>
            <person name="Bidwell S."/>
            <person name="Bisseling T."/>
            <person name="Choisne N."/>
            <person name="Couloux A."/>
            <person name="Denny R."/>
            <person name="Deshpande S."/>
            <person name="Dai X."/>
            <person name="Doyle J.J."/>
            <person name="Dudez A.M."/>
            <person name="Farmer A.D."/>
            <person name="Fouteau S."/>
            <person name="Franken C."/>
            <person name="Gibelin C."/>
            <person name="Gish J."/>
            <person name="Goldstein S."/>
            <person name="Gonzalez A.J."/>
            <person name="Green P.J."/>
            <person name="Hallab A."/>
            <person name="Hartog M."/>
            <person name="Hua A."/>
            <person name="Humphray S.J."/>
            <person name="Jeong D.H."/>
            <person name="Jing Y."/>
            <person name="Jocker A."/>
            <person name="Kenton S.M."/>
            <person name="Kim D.J."/>
            <person name="Klee K."/>
            <person name="Lai H."/>
            <person name="Lang C."/>
            <person name="Lin S."/>
            <person name="Macmil S.L."/>
            <person name="Magdelenat G."/>
            <person name="Matthews L."/>
            <person name="McCorrison J."/>
            <person name="Monaghan E.L."/>
            <person name="Mun J.H."/>
            <person name="Najar F.Z."/>
            <person name="Nicholson C."/>
            <person name="Noirot C."/>
            <person name="O'Bleness M."/>
            <person name="Paule C.R."/>
            <person name="Poulain J."/>
            <person name="Prion F."/>
            <person name="Qin B."/>
            <person name="Qu C."/>
            <person name="Retzel E.F."/>
            <person name="Riddle C."/>
            <person name="Sallet E."/>
            <person name="Samain S."/>
            <person name="Samson N."/>
            <person name="Sanders I."/>
            <person name="Saurat O."/>
            <person name="Scarpelli C."/>
            <person name="Schiex T."/>
            <person name="Segurens B."/>
            <person name="Severin A.J."/>
            <person name="Sherrier D.J."/>
            <person name="Shi R."/>
            <person name="Sims S."/>
            <person name="Singer S.R."/>
            <person name="Sinharoy S."/>
            <person name="Sterck L."/>
            <person name="Viollet A."/>
            <person name="Wang B.B."/>
            <person name="Wang K."/>
            <person name="Wang M."/>
            <person name="Wang X."/>
            <person name="Warfsmann J."/>
            <person name="Weissenbach J."/>
            <person name="White D.D."/>
            <person name="White J.D."/>
            <person name="Wiley G.B."/>
            <person name="Wincker P."/>
            <person name="Xing Y."/>
            <person name="Yang L."/>
            <person name="Yao Z."/>
            <person name="Ying F."/>
            <person name="Zhai J."/>
            <person name="Zhou L."/>
            <person name="Zuber A."/>
            <person name="Denarie J."/>
            <person name="Dixon R.A."/>
            <person name="May G.D."/>
            <person name="Schwartz D.C."/>
            <person name="Rogers J."/>
            <person name="Quetier F."/>
            <person name="Town C.D."/>
            <person name="Roe B.A."/>
        </authorList>
    </citation>
    <scope>NUCLEOTIDE SEQUENCE [LARGE SCALE GENOMIC DNA]</scope>
    <source>
        <strain evidence="9">A17</strain>
        <strain evidence="10 11">cv. Jemalong A17</strain>
    </source>
</reference>
<feature type="domain" description="Disease resistance protein At4g27190-like leucine-rich repeats" evidence="8">
    <location>
        <begin position="1229"/>
        <end position="1338"/>
    </location>
</feature>
<feature type="coiled-coil region" evidence="5">
    <location>
        <begin position="27"/>
        <end position="61"/>
    </location>
</feature>
<dbReference type="EnsemblPlants" id="KEH34344">
    <property type="protein sequence ID" value="KEH34344"/>
    <property type="gene ID" value="MTR_3g464870"/>
</dbReference>
<dbReference type="InterPro" id="IPR050905">
    <property type="entry name" value="Plant_NBS-LRR"/>
</dbReference>
<comment type="similarity">
    <text evidence="1">Belongs to the disease resistance NB-LRR family.</text>
</comment>
<dbReference type="HOGENOM" id="CLU_002035_0_0_1"/>
<dbReference type="Pfam" id="PF23247">
    <property type="entry name" value="LRR_RPS2"/>
    <property type="match status" value="2"/>
</dbReference>
<protein>
    <submittedName>
        <fullName evidence="9">LRR and NB-ARC domain disease resistance protein</fullName>
    </submittedName>
</protein>
<keyword evidence="4" id="KW-0067">ATP-binding</keyword>
<evidence type="ECO:0000259" key="8">
    <source>
        <dbReference type="Pfam" id="PF23247"/>
    </source>
</evidence>
<dbReference type="Gene3D" id="1.10.8.430">
    <property type="entry name" value="Helical domain of apoptotic protease-activating factors"/>
    <property type="match status" value="1"/>
</dbReference>
<feature type="compositionally biased region" description="Basic and acidic residues" evidence="6">
    <location>
        <begin position="1374"/>
        <end position="1392"/>
    </location>
</feature>
<dbReference type="OrthoDB" id="1399370at2759"/>
<dbReference type="Proteomes" id="UP000002051">
    <property type="component" value="Chromosome 3"/>
</dbReference>
<evidence type="ECO:0000256" key="4">
    <source>
        <dbReference type="ARBA" id="ARBA00022840"/>
    </source>
</evidence>
<feature type="compositionally biased region" description="Acidic residues" evidence="6">
    <location>
        <begin position="1398"/>
        <end position="1422"/>
    </location>
</feature>
<evidence type="ECO:0000256" key="6">
    <source>
        <dbReference type="SAM" id="MobiDB-lite"/>
    </source>
</evidence>
<evidence type="ECO:0000313" key="10">
    <source>
        <dbReference type="EnsemblPlants" id="KEH34344"/>
    </source>
</evidence>
<dbReference type="InterPro" id="IPR032675">
    <property type="entry name" value="LRR_dom_sf"/>
</dbReference>
<dbReference type="GO" id="GO:0006952">
    <property type="term" value="P:defense response"/>
    <property type="evidence" value="ECO:0007669"/>
    <property type="project" value="UniProtKB-KW"/>
</dbReference>
<dbReference type="InterPro" id="IPR027417">
    <property type="entry name" value="P-loop_NTPase"/>
</dbReference>
<dbReference type="EMBL" id="CM001219">
    <property type="protein sequence ID" value="KEH34344.1"/>
    <property type="molecule type" value="Genomic_DNA"/>
</dbReference>
<dbReference type="Pfam" id="PF00931">
    <property type="entry name" value="NB-ARC"/>
    <property type="match status" value="1"/>
</dbReference>
<feature type="domain" description="NB-ARC" evidence="7">
    <location>
        <begin position="158"/>
        <end position="314"/>
    </location>
</feature>